<dbReference type="EMBL" id="JANPWB010000008">
    <property type="protein sequence ID" value="KAJ1164210.1"/>
    <property type="molecule type" value="Genomic_DNA"/>
</dbReference>
<gene>
    <name evidence="2" type="ORF">NDU88_004655</name>
</gene>
<accession>A0AAV7SJJ2</accession>
<evidence type="ECO:0000313" key="2">
    <source>
        <dbReference type="EMBL" id="KAJ1164210.1"/>
    </source>
</evidence>
<dbReference type="Proteomes" id="UP001066276">
    <property type="component" value="Chromosome 4_2"/>
</dbReference>
<sequence length="236" mass="24515">MAINLVRGPVWVTRAPVEPRASLVEPVGDGRRAPRPGACRRVNAGSRTERARGWALVRAPFEGEQADRGWGDGGPPLLPGGCCRADRGKPCVSESAEDGVTVTRGACGPSVPILASKEKQQERGPGCREPCCGANPACGTVCLAEGASSVADTHFEHRHTPAERAGPREGRPEGGKYRTLGRARSDRVATCWMVVPVVAYCVNGALAPELGTSMVGPGPQSMKDCPAASGETGIPG</sequence>
<evidence type="ECO:0000313" key="3">
    <source>
        <dbReference type="Proteomes" id="UP001066276"/>
    </source>
</evidence>
<feature type="compositionally biased region" description="Basic and acidic residues" evidence="1">
    <location>
        <begin position="158"/>
        <end position="176"/>
    </location>
</feature>
<proteinExistence type="predicted"/>
<reference evidence="2" key="1">
    <citation type="journal article" date="2022" name="bioRxiv">
        <title>Sequencing and chromosome-scale assembly of the giantPleurodeles waltlgenome.</title>
        <authorList>
            <person name="Brown T."/>
            <person name="Elewa A."/>
            <person name="Iarovenko S."/>
            <person name="Subramanian E."/>
            <person name="Araus A.J."/>
            <person name="Petzold A."/>
            <person name="Susuki M."/>
            <person name="Suzuki K.-i.T."/>
            <person name="Hayashi T."/>
            <person name="Toyoda A."/>
            <person name="Oliveira C."/>
            <person name="Osipova E."/>
            <person name="Leigh N.D."/>
            <person name="Simon A."/>
            <person name="Yun M.H."/>
        </authorList>
    </citation>
    <scope>NUCLEOTIDE SEQUENCE</scope>
    <source>
        <strain evidence="2">20211129_DDA</strain>
        <tissue evidence="2">Liver</tissue>
    </source>
</reference>
<keyword evidence="3" id="KW-1185">Reference proteome</keyword>
<comment type="caution">
    <text evidence="2">The sequence shown here is derived from an EMBL/GenBank/DDBJ whole genome shotgun (WGS) entry which is preliminary data.</text>
</comment>
<name>A0AAV7SJJ2_PLEWA</name>
<dbReference type="AlphaFoldDB" id="A0AAV7SJJ2"/>
<evidence type="ECO:0000256" key="1">
    <source>
        <dbReference type="SAM" id="MobiDB-lite"/>
    </source>
</evidence>
<feature type="region of interest" description="Disordered" evidence="1">
    <location>
        <begin position="158"/>
        <end position="178"/>
    </location>
</feature>
<protein>
    <submittedName>
        <fullName evidence="2">Uncharacterized protein</fullName>
    </submittedName>
</protein>
<organism evidence="2 3">
    <name type="scientific">Pleurodeles waltl</name>
    <name type="common">Iberian ribbed newt</name>
    <dbReference type="NCBI Taxonomy" id="8319"/>
    <lineage>
        <taxon>Eukaryota</taxon>
        <taxon>Metazoa</taxon>
        <taxon>Chordata</taxon>
        <taxon>Craniata</taxon>
        <taxon>Vertebrata</taxon>
        <taxon>Euteleostomi</taxon>
        <taxon>Amphibia</taxon>
        <taxon>Batrachia</taxon>
        <taxon>Caudata</taxon>
        <taxon>Salamandroidea</taxon>
        <taxon>Salamandridae</taxon>
        <taxon>Pleurodelinae</taxon>
        <taxon>Pleurodeles</taxon>
    </lineage>
</organism>
<feature type="region of interest" description="Disordered" evidence="1">
    <location>
        <begin position="215"/>
        <end position="236"/>
    </location>
</feature>